<dbReference type="AlphaFoldDB" id="A0A0E9T116"/>
<evidence type="ECO:0000313" key="1">
    <source>
        <dbReference type="EMBL" id="JAH47241.1"/>
    </source>
</evidence>
<dbReference type="EMBL" id="GBXM01061336">
    <property type="protein sequence ID" value="JAH47241.1"/>
    <property type="molecule type" value="Transcribed_RNA"/>
</dbReference>
<accession>A0A0E9T116</accession>
<organism evidence="1">
    <name type="scientific">Anguilla anguilla</name>
    <name type="common">European freshwater eel</name>
    <name type="synonym">Muraena anguilla</name>
    <dbReference type="NCBI Taxonomy" id="7936"/>
    <lineage>
        <taxon>Eukaryota</taxon>
        <taxon>Metazoa</taxon>
        <taxon>Chordata</taxon>
        <taxon>Craniata</taxon>
        <taxon>Vertebrata</taxon>
        <taxon>Euteleostomi</taxon>
        <taxon>Actinopterygii</taxon>
        <taxon>Neopterygii</taxon>
        <taxon>Teleostei</taxon>
        <taxon>Anguilliformes</taxon>
        <taxon>Anguillidae</taxon>
        <taxon>Anguilla</taxon>
    </lineage>
</organism>
<sequence length="29" mass="3264">MRISQPDYLSSLLLASHSTMPLYQNVIAN</sequence>
<proteinExistence type="predicted"/>
<reference evidence="1" key="1">
    <citation type="submission" date="2014-11" db="EMBL/GenBank/DDBJ databases">
        <authorList>
            <person name="Amaro Gonzalez C."/>
        </authorList>
    </citation>
    <scope>NUCLEOTIDE SEQUENCE</scope>
</reference>
<name>A0A0E9T116_ANGAN</name>
<reference evidence="1" key="2">
    <citation type="journal article" date="2015" name="Fish Shellfish Immunol.">
        <title>Early steps in the European eel (Anguilla anguilla)-Vibrio vulnificus interaction in the gills: Role of the RtxA13 toxin.</title>
        <authorList>
            <person name="Callol A."/>
            <person name="Pajuelo D."/>
            <person name="Ebbesson L."/>
            <person name="Teles M."/>
            <person name="MacKenzie S."/>
            <person name="Amaro C."/>
        </authorList>
    </citation>
    <scope>NUCLEOTIDE SEQUENCE</scope>
</reference>
<protein>
    <submittedName>
        <fullName evidence="1">Uncharacterized protein</fullName>
    </submittedName>
</protein>